<dbReference type="NCBIfam" id="TIGR02669">
    <property type="entry name" value="SpoIID_LytB"/>
    <property type="match status" value="1"/>
</dbReference>
<evidence type="ECO:0000313" key="3">
    <source>
        <dbReference type="Proteomes" id="UP000568839"/>
    </source>
</evidence>
<dbReference type="EMBL" id="JACHHJ010000003">
    <property type="protein sequence ID" value="MBB6450395.1"/>
    <property type="molecule type" value="Genomic_DNA"/>
</dbReference>
<dbReference type="InterPro" id="IPR051922">
    <property type="entry name" value="Bact_Sporulation_Assoc"/>
</dbReference>
<dbReference type="Proteomes" id="UP000568839">
    <property type="component" value="Unassembled WGS sequence"/>
</dbReference>
<dbReference type="GO" id="GO:0030435">
    <property type="term" value="P:sporulation resulting in formation of a cellular spore"/>
    <property type="evidence" value="ECO:0007669"/>
    <property type="project" value="InterPro"/>
</dbReference>
<sequence length="464" mass="50836">MGIKRSITSLIVLIVGVIVWEGLGDKQVYAIEYDETVNVRLIPSQTFTVTPSGSYRLVNLDTGRLVNYSGTIEFRYSSTGRVGIRLSSSDSLKYSAQGFRLEEETAEYGQDLSITSVQVAGAHRFTTNRYRGSLEVRPALEGESRLRVHNLLDINDYLRGVVPREMSANWHLEALKAQSVAARNFAKSAMDTKPYLVDTIIDQVYVGKTGEHSRTNQAVDETSGEYVTHNGTIINAFYHSSSGGHTENSENVWVSNVPYIRGVEDSYDSHPNNPRHRWESSISASEMGAYLFGDGWTVTDIQVTDRSQAGRVQQLTISGAHGDTTAVKTVPEGSSSADSIRSALGLTLNSTLFDVRTDGQANMEVRVAGGGTENVGSLNGLEMVLADNETTILSGYNLPVRTSDGVEYVNHARKMDEAITFTGGGWGHGLGMSQWGALGMAEAGYTYGEILRHYYTDVQIEQRK</sequence>
<name>A0A841Q039_9BACL</name>
<dbReference type="AlphaFoldDB" id="A0A841Q039"/>
<evidence type="ECO:0000259" key="1">
    <source>
        <dbReference type="Pfam" id="PF08486"/>
    </source>
</evidence>
<reference evidence="2 3" key="1">
    <citation type="submission" date="2020-08" db="EMBL/GenBank/DDBJ databases">
        <title>Genomic Encyclopedia of Type Strains, Phase IV (KMG-IV): sequencing the most valuable type-strain genomes for metagenomic binning, comparative biology and taxonomic classification.</title>
        <authorList>
            <person name="Goeker M."/>
        </authorList>
    </citation>
    <scope>NUCLEOTIDE SEQUENCE [LARGE SCALE GENOMIC DNA]</scope>
    <source>
        <strain evidence="2 3">DSM 21769</strain>
    </source>
</reference>
<dbReference type="PANTHER" id="PTHR30032">
    <property type="entry name" value="N-ACETYLMURAMOYL-L-ALANINE AMIDASE-RELATED"/>
    <property type="match status" value="1"/>
</dbReference>
<dbReference type="RefSeq" id="WP_184404447.1">
    <property type="nucleotide sequence ID" value="NZ_JACHHJ010000003.1"/>
</dbReference>
<dbReference type="InterPro" id="IPR013693">
    <property type="entry name" value="SpoIID/LytB_N"/>
</dbReference>
<dbReference type="GO" id="GO:0030288">
    <property type="term" value="C:outer membrane-bounded periplasmic space"/>
    <property type="evidence" value="ECO:0007669"/>
    <property type="project" value="TreeGrafter"/>
</dbReference>
<evidence type="ECO:0000313" key="2">
    <source>
        <dbReference type="EMBL" id="MBB6450395.1"/>
    </source>
</evidence>
<feature type="domain" description="Sporulation stage II protein D amidase enhancer LytB N-terminal" evidence="1">
    <location>
        <begin position="144"/>
        <end position="229"/>
    </location>
</feature>
<organism evidence="2 3">
    <name type="scientific">Geomicrobium halophilum</name>
    <dbReference type="NCBI Taxonomy" id="549000"/>
    <lineage>
        <taxon>Bacteria</taxon>
        <taxon>Bacillati</taxon>
        <taxon>Bacillota</taxon>
        <taxon>Bacilli</taxon>
        <taxon>Bacillales</taxon>
        <taxon>Geomicrobium</taxon>
    </lineage>
</organism>
<comment type="caution">
    <text evidence="2">The sequence shown here is derived from an EMBL/GenBank/DDBJ whole genome shotgun (WGS) entry which is preliminary data.</text>
</comment>
<dbReference type="PANTHER" id="PTHR30032:SF4">
    <property type="entry name" value="AMIDASE ENHANCER"/>
    <property type="match status" value="1"/>
</dbReference>
<dbReference type="InterPro" id="IPR013486">
    <property type="entry name" value="SpoIID/LytB"/>
</dbReference>
<keyword evidence="3" id="KW-1185">Reference proteome</keyword>
<proteinExistence type="predicted"/>
<protein>
    <submittedName>
        <fullName evidence="2">Stage II sporulation protein D</fullName>
    </submittedName>
</protein>
<gene>
    <name evidence="2" type="ORF">HNR44_002378</name>
</gene>
<accession>A0A841Q039</accession>
<dbReference type="Pfam" id="PF08486">
    <property type="entry name" value="SpoIID"/>
    <property type="match status" value="1"/>
</dbReference>